<feature type="transmembrane region" description="Helical" evidence="1">
    <location>
        <begin position="169"/>
        <end position="187"/>
    </location>
</feature>
<keyword evidence="1" id="KW-1133">Transmembrane helix</keyword>
<evidence type="ECO:0000256" key="1">
    <source>
        <dbReference type="SAM" id="Phobius"/>
    </source>
</evidence>
<feature type="transmembrane region" description="Helical" evidence="1">
    <location>
        <begin position="324"/>
        <end position="351"/>
    </location>
</feature>
<sequence length="734" mass="78878">MVIGHCVVALDVAVPVVRPVIGLVVLMGVPMWAVAGALRGPEATARWLYALGLAVLGSMVLGLAMNELLPLVGIDDPLRAHWLAVPSTVIDVGLLIWRRDAVRWRVRRPRLDGLTALALLGLVLAVVGAIRLNNGADSAVAVCALALAGAALGGLFLRTRSDTPRDARVLYLVSLTLLLATSLRGWYTTGHDIQKEYLVFQLTFDPGRWQMSNFPDPYNACLSLNVLPTVFADFTGISGPLLAKTVPQLIFAALPVVLFLLSVRLVRRSAALLGTLVTITFPTFAVDMPYMVRQEVAFLFLALLFLAGTETACSVRWSRRAVTLAVLGVVLSHYSTSYLMVITLGMGWALWHALRMLLRRLGQDPPEDPPRMLSFGPFAVAAVAVMVWVGPLTHTGGHLGTVLGDAAGGLVGSSSTSVSSDLAATIIPIATEAPQTRLDHYSKTQLELAQPERAAGELLPVTHAQAYPRMAPNVTRSSTPVGRALDAMAVPAATVNGIFQSIFGKAIQLALLLGLLIVLKDRGTRGWFTIEYQVLSLATFVALALATVVPGLSVEYGIYRAFQQALFVLAPVVAVGCWAIFRRLGPAVRPLLVAGYIAYFSTMTGVLGATLGVGLPQIHLDNTGDYFTTYYGTDQDAVAARWTAAQYPSTVVVGEYAGSRLMQFLPGVTLDRDRLYPGRVPRTGWIFLDSDIVDHGISVSSVAGGDRATYVYPAELVRAHRNLVYSNGSDEVYR</sequence>
<feature type="transmembrane region" description="Helical" evidence="1">
    <location>
        <begin position="20"/>
        <end position="38"/>
    </location>
</feature>
<feature type="transmembrane region" description="Helical" evidence="1">
    <location>
        <begin position="593"/>
        <end position="615"/>
    </location>
</feature>
<keyword evidence="3" id="KW-1185">Reference proteome</keyword>
<reference evidence="2 3" key="1">
    <citation type="submission" date="2018-11" db="EMBL/GenBank/DDBJ databases">
        <title>Complete genome sequence of Nocardioides baekrokdamisoli strain KCTC 39748.</title>
        <authorList>
            <person name="Kang S.W."/>
            <person name="Lee K.C."/>
            <person name="Kim K.K."/>
            <person name="Kim J.S."/>
            <person name="Kim D.S."/>
            <person name="Ko S.H."/>
            <person name="Yang S.H."/>
            <person name="Shin Y.K."/>
            <person name="Lee J.S."/>
        </authorList>
    </citation>
    <scope>NUCLEOTIDE SEQUENCE [LARGE SCALE GENOMIC DNA]</scope>
    <source>
        <strain evidence="2 3">KCTC 39748</strain>
    </source>
</reference>
<evidence type="ECO:0000313" key="3">
    <source>
        <dbReference type="Proteomes" id="UP000271573"/>
    </source>
</evidence>
<proteinExistence type="predicted"/>
<feature type="transmembrane region" description="Helical" evidence="1">
    <location>
        <begin position="80"/>
        <end position="99"/>
    </location>
</feature>
<gene>
    <name evidence="2" type="ORF">Back2_00380</name>
</gene>
<organism evidence="2 3">
    <name type="scientific">Nocardioides baekrokdamisoli</name>
    <dbReference type="NCBI Taxonomy" id="1804624"/>
    <lineage>
        <taxon>Bacteria</taxon>
        <taxon>Bacillati</taxon>
        <taxon>Actinomycetota</taxon>
        <taxon>Actinomycetes</taxon>
        <taxon>Propionibacteriales</taxon>
        <taxon>Nocardioidaceae</taxon>
        <taxon>Nocardioides</taxon>
    </lineage>
</organism>
<dbReference type="EMBL" id="AP019307">
    <property type="protein sequence ID" value="BBH15751.1"/>
    <property type="molecule type" value="Genomic_DNA"/>
</dbReference>
<accession>A0A3G9IQ63</accession>
<dbReference type="Proteomes" id="UP000271573">
    <property type="component" value="Chromosome"/>
</dbReference>
<dbReference type="AlphaFoldDB" id="A0A3G9IQ63"/>
<evidence type="ECO:0008006" key="4">
    <source>
        <dbReference type="Google" id="ProtNLM"/>
    </source>
</evidence>
<evidence type="ECO:0000313" key="2">
    <source>
        <dbReference type="EMBL" id="BBH15751.1"/>
    </source>
</evidence>
<feature type="transmembrane region" description="Helical" evidence="1">
    <location>
        <begin position="249"/>
        <end position="266"/>
    </location>
</feature>
<feature type="transmembrane region" description="Helical" evidence="1">
    <location>
        <begin position="561"/>
        <end position="581"/>
    </location>
</feature>
<feature type="transmembrane region" description="Helical" evidence="1">
    <location>
        <begin position="498"/>
        <end position="518"/>
    </location>
</feature>
<keyword evidence="1" id="KW-0812">Transmembrane</keyword>
<feature type="transmembrane region" description="Helical" evidence="1">
    <location>
        <begin position="296"/>
        <end position="318"/>
    </location>
</feature>
<feature type="transmembrane region" description="Helical" evidence="1">
    <location>
        <begin position="47"/>
        <end position="65"/>
    </location>
</feature>
<dbReference type="KEGG" id="nbe:Back2_00380"/>
<keyword evidence="1" id="KW-0472">Membrane</keyword>
<feature type="transmembrane region" description="Helical" evidence="1">
    <location>
        <begin position="530"/>
        <end position="549"/>
    </location>
</feature>
<protein>
    <recommendedName>
        <fullName evidence="4">Glycosyltransferase RgtA/B/C/D-like domain-containing protein</fullName>
    </recommendedName>
</protein>
<name>A0A3G9IQ63_9ACTN</name>
<feature type="transmembrane region" description="Helical" evidence="1">
    <location>
        <begin position="111"/>
        <end position="132"/>
    </location>
</feature>
<feature type="transmembrane region" description="Helical" evidence="1">
    <location>
        <begin position="138"/>
        <end position="157"/>
    </location>
</feature>